<evidence type="ECO:0000313" key="12">
    <source>
        <dbReference type="EMBL" id="TXG68090.1"/>
    </source>
</evidence>
<sequence length="777" mass="84419">MRVSILSSVLLCISVFSLSYIVYFGAHSHGSEPTSADQERATYSHHEFLGSFMGCKEKAKQSIFYSYNKHINGFAARLEEKEAEEIAKHPEVISIFENKIRELHTTRSWDFLGLEKGSDIPLNSLWKKARFGDGIIIGNLDTGIWPESKSFSDEDMGPAPSKWRGICQSGMMDEGKSDGIKCNRKLIGIRYFNKGAEEVTRDLNMTIPSKFSFLTARDFSGHGTHTLSTAGGNFVANVSIMGNGYGTAKGGSPKARVAHYKTCWSPFFPACADADILAAIDAAIYDGVDVISVSIGGGEDEEHFESGLEIGAFHAMKQGIPVVAAAGNYGPASSTIRNSAPWLITAGASTIDRDFVNYVTLGNGKILKGASLSYKGFPADEKLCPLIMTEDAMVPNASVAVAEDDRNSCNAKNYQMDLNKLKGKILVCINKQQKATSNDMMSLQAAAGDNKDVSEPGFGIIIINDKESGNFLRVNADRIAMSSMNFTTGESIFAYIKSTKNPVAKISSAKTEFNMEAAPMVPPFSSRGPSIVEPNIIKPDITAPGVNIIAANIGDPQLPYKTLSGTSMSTPHVAGIVGLLKILHPHWTPSAIKSAIMTTATTKDTSSRSILDTNNKEMTPFDYGSGHVRPDLAADPGLVYDLSVDDYLNFLCARGTDEKIISMFYPKETFVCPKSSSLADFNYPSIAVVHLNDSVTITRRLKNVGKPETYNVSVEEPTGVSVQVEPKSLTFGKQGEEKTFKAVFKRDSNDKLDRYVFGALTWSDGYHHVRSPIAVKL</sequence>
<dbReference type="Pfam" id="PF00082">
    <property type="entry name" value="Peptidase_S8"/>
    <property type="match status" value="1"/>
</dbReference>
<evidence type="ECO:0000259" key="11">
    <source>
        <dbReference type="Pfam" id="PF17766"/>
    </source>
</evidence>
<dbReference type="SUPFAM" id="SSF54897">
    <property type="entry name" value="Protease propeptides/inhibitors"/>
    <property type="match status" value="1"/>
</dbReference>
<keyword evidence="6" id="KW-0325">Glycoprotein</keyword>
<feature type="active site" description="Charge relay system" evidence="7 8">
    <location>
        <position position="567"/>
    </location>
</feature>
<dbReference type="PANTHER" id="PTHR10795">
    <property type="entry name" value="PROPROTEIN CONVERTASE SUBTILISIN/KEXIN"/>
    <property type="match status" value="1"/>
</dbReference>
<keyword evidence="2 8" id="KW-0645">Protease</keyword>
<dbReference type="InterPro" id="IPR034197">
    <property type="entry name" value="Peptidases_S8_3"/>
</dbReference>
<dbReference type="InterPro" id="IPR010259">
    <property type="entry name" value="S8pro/Inhibitor_I9"/>
</dbReference>
<dbReference type="Gene3D" id="3.40.50.200">
    <property type="entry name" value="Peptidase S8/S53 domain"/>
    <property type="match status" value="1"/>
</dbReference>
<dbReference type="PROSITE" id="PS51892">
    <property type="entry name" value="SUBTILASE"/>
    <property type="match status" value="1"/>
</dbReference>
<evidence type="ECO:0000256" key="1">
    <source>
        <dbReference type="ARBA" id="ARBA00011073"/>
    </source>
</evidence>
<dbReference type="AlphaFoldDB" id="A0A5C7IFG7"/>
<dbReference type="InterPro" id="IPR023828">
    <property type="entry name" value="Peptidase_S8_Ser-AS"/>
</dbReference>
<evidence type="ECO:0000256" key="8">
    <source>
        <dbReference type="PROSITE-ProRule" id="PRU01240"/>
    </source>
</evidence>
<keyword evidence="5 8" id="KW-0720">Serine protease</keyword>
<dbReference type="InterPro" id="IPR000209">
    <property type="entry name" value="Peptidase_S8/S53_dom"/>
</dbReference>
<keyword evidence="13" id="KW-1185">Reference proteome</keyword>
<evidence type="ECO:0000259" key="10">
    <source>
        <dbReference type="Pfam" id="PF05922"/>
    </source>
</evidence>
<dbReference type="PROSITE" id="PS00138">
    <property type="entry name" value="SUBTILASE_SER"/>
    <property type="match status" value="1"/>
</dbReference>
<reference evidence="13" key="1">
    <citation type="journal article" date="2019" name="Gigascience">
        <title>De novo genome assembly of the endangered Acer yangbiense, a plant species with extremely small populations endemic to Yunnan Province, China.</title>
        <authorList>
            <person name="Yang J."/>
            <person name="Wariss H.M."/>
            <person name="Tao L."/>
            <person name="Zhang R."/>
            <person name="Yun Q."/>
            <person name="Hollingsworth P."/>
            <person name="Dao Z."/>
            <person name="Luo G."/>
            <person name="Guo H."/>
            <person name="Ma Y."/>
            <person name="Sun W."/>
        </authorList>
    </citation>
    <scope>NUCLEOTIDE SEQUENCE [LARGE SCALE GENOMIC DNA]</scope>
    <source>
        <strain evidence="13">cv. Malutang</strain>
    </source>
</reference>
<comment type="similarity">
    <text evidence="1 8">Belongs to the peptidase S8 family.</text>
</comment>
<dbReference type="Gene3D" id="3.30.70.80">
    <property type="entry name" value="Peptidase S8 propeptide/proteinase inhibitor I9"/>
    <property type="match status" value="1"/>
</dbReference>
<dbReference type="FunFam" id="2.60.40.2310:FF:000001">
    <property type="entry name" value="Subtilisin-like protease SBT1.5"/>
    <property type="match status" value="1"/>
</dbReference>
<feature type="domain" description="Inhibitor I9" evidence="10">
    <location>
        <begin position="19"/>
        <end position="104"/>
    </location>
</feature>
<protein>
    <recommendedName>
        <fullName evidence="14">Subtilisin-like protease fibronectin type-III domain-containing protein</fullName>
    </recommendedName>
</protein>
<dbReference type="InterPro" id="IPR041469">
    <property type="entry name" value="Subtilisin-like_FN3"/>
</dbReference>
<dbReference type="GO" id="GO:0004252">
    <property type="term" value="F:serine-type endopeptidase activity"/>
    <property type="evidence" value="ECO:0007669"/>
    <property type="project" value="UniProtKB-UniRule"/>
</dbReference>
<dbReference type="Pfam" id="PF17766">
    <property type="entry name" value="fn3_6"/>
    <property type="match status" value="1"/>
</dbReference>
<dbReference type="InterPro" id="IPR037045">
    <property type="entry name" value="S8pro/Inhibitor_I9_sf"/>
</dbReference>
<proteinExistence type="inferred from homology"/>
<dbReference type="InterPro" id="IPR036852">
    <property type="entry name" value="Peptidase_S8/S53_dom_sf"/>
</dbReference>
<dbReference type="InterPro" id="IPR045051">
    <property type="entry name" value="SBT"/>
</dbReference>
<dbReference type="FunFam" id="3.40.50.200:FF:000006">
    <property type="entry name" value="Subtilisin-like protease SBT1.5"/>
    <property type="match status" value="1"/>
</dbReference>
<evidence type="ECO:0000256" key="5">
    <source>
        <dbReference type="ARBA" id="ARBA00022825"/>
    </source>
</evidence>
<evidence type="ECO:0000259" key="9">
    <source>
        <dbReference type="Pfam" id="PF00082"/>
    </source>
</evidence>
<feature type="domain" description="Peptidase S8/S53" evidence="9">
    <location>
        <begin position="132"/>
        <end position="623"/>
    </location>
</feature>
<accession>A0A5C7IFG7</accession>
<keyword evidence="4 8" id="KW-0378">Hydrolase</keyword>
<dbReference type="Gene3D" id="2.60.40.2310">
    <property type="match status" value="1"/>
</dbReference>
<feature type="active site" description="Charge relay system" evidence="7 8">
    <location>
        <position position="222"/>
    </location>
</feature>
<feature type="active site" description="Charge relay system" evidence="7 8">
    <location>
        <position position="141"/>
    </location>
</feature>
<evidence type="ECO:0000313" key="13">
    <source>
        <dbReference type="Proteomes" id="UP000323000"/>
    </source>
</evidence>
<evidence type="ECO:0000256" key="7">
    <source>
        <dbReference type="PIRSR" id="PIRSR615500-1"/>
    </source>
</evidence>
<evidence type="ECO:0000256" key="4">
    <source>
        <dbReference type="ARBA" id="ARBA00022801"/>
    </source>
</evidence>
<dbReference type="Proteomes" id="UP000323000">
    <property type="component" value="Chromosome 3"/>
</dbReference>
<dbReference type="CDD" id="cd02120">
    <property type="entry name" value="PA_subtilisin_like"/>
    <property type="match status" value="1"/>
</dbReference>
<name>A0A5C7IFG7_9ROSI</name>
<evidence type="ECO:0000256" key="6">
    <source>
        <dbReference type="ARBA" id="ARBA00023180"/>
    </source>
</evidence>
<dbReference type="InterPro" id="IPR015500">
    <property type="entry name" value="Peptidase_S8_subtilisin-rel"/>
</dbReference>
<dbReference type="PRINTS" id="PR00723">
    <property type="entry name" value="SUBTILISIN"/>
</dbReference>
<comment type="caution">
    <text evidence="12">The sequence shown here is derived from an EMBL/GenBank/DDBJ whole genome shotgun (WGS) entry which is preliminary data.</text>
</comment>
<feature type="domain" description="Subtilisin-like protease fibronectin type-III" evidence="11">
    <location>
        <begin position="680"/>
        <end position="775"/>
    </location>
</feature>
<keyword evidence="3" id="KW-0732">Signal</keyword>
<dbReference type="OrthoDB" id="206201at2759"/>
<dbReference type="CDD" id="cd04852">
    <property type="entry name" value="Peptidases_S8_3"/>
    <property type="match status" value="1"/>
</dbReference>
<dbReference type="FunFam" id="3.30.70.80:FF:000002">
    <property type="entry name" value="Subtilisin-like protease SBT5.3"/>
    <property type="match status" value="1"/>
</dbReference>
<evidence type="ECO:0000256" key="2">
    <source>
        <dbReference type="ARBA" id="ARBA00022670"/>
    </source>
</evidence>
<dbReference type="Pfam" id="PF05922">
    <property type="entry name" value="Inhibitor_I9"/>
    <property type="match status" value="1"/>
</dbReference>
<evidence type="ECO:0008006" key="14">
    <source>
        <dbReference type="Google" id="ProtNLM"/>
    </source>
</evidence>
<dbReference type="GO" id="GO:0006508">
    <property type="term" value="P:proteolysis"/>
    <property type="evidence" value="ECO:0007669"/>
    <property type="project" value="UniProtKB-KW"/>
</dbReference>
<dbReference type="EMBL" id="VAHF01000003">
    <property type="protein sequence ID" value="TXG68090.1"/>
    <property type="molecule type" value="Genomic_DNA"/>
</dbReference>
<dbReference type="SUPFAM" id="SSF52743">
    <property type="entry name" value="Subtilisin-like"/>
    <property type="match status" value="1"/>
</dbReference>
<dbReference type="Gene3D" id="3.50.30.30">
    <property type="match status" value="1"/>
</dbReference>
<gene>
    <name evidence="12" type="ORF">EZV62_009365</name>
</gene>
<evidence type="ECO:0000256" key="3">
    <source>
        <dbReference type="ARBA" id="ARBA00022729"/>
    </source>
</evidence>
<organism evidence="12 13">
    <name type="scientific">Acer yangbiense</name>
    <dbReference type="NCBI Taxonomy" id="1000413"/>
    <lineage>
        <taxon>Eukaryota</taxon>
        <taxon>Viridiplantae</taxon>
        <taxon>Streptophyta</taxon>
        <taxon>Embryophyta</taxon>
        <taxon>Tracheophyta</taxon>
        <taxon>Spermatophyta</taxon>
        <taxon>Magnoliopsida</taxon>
        <taxon>eudicotyledons</taxon>
        <taxon>Gunneridae</taxon>
        <taxon>Pentapetalae</taxon>
        <taxon>rosids</taxon>
        <taxon>malvids</taxon>
        <taxon>Sapindales</taxon>
        <taxon>Sapindaceae</taxon>
        <taxon>Hippocastanoideae</taxon>
        <taxon>Acereae</taxon>
        <taxon>Acer</taxon>
    </lineage>
</organism>